<organism evidence="3 4">
    <name type="scientific">Exidia glandulosa HHB12029</name>
    <dbReference type="NCBI Taxonomy" id="1314781"/>
    <lineage>
        <taxon>Eukaryota</taxon>
        <taxon>Fungi</taxon>
        <taxon>Dikarya</taxon>
        <taxon>Basidiomycota</taxon>
        <taxon>Agaricomycotina</taxon>
        <taxon>Agaricomycetes</taxon>
        <taxon>Auriculariales</taxon>
        <taxon>Exidiaceae</taxon>
        <taxon>Exidia</taxon>
    </lineage>
</organism>
<dbReference type="SUPFAM" id="SSF160369">
    <property type="entry name" value="Ribosomal protein L10-like"/>
    <property type="match status" value="1"/>
</dbReference>
<evidence type="ECO:0000313" key="4">
    <source>
        <dbReference type="Proteomes" id="UP000077266"/>
    </source>
</evidence>
<dbReference type="FunCoup" id="A0A165QV53">
    <property type="interactions" value="131"/>
</dbReference>
<evidence type="ECO:0000256" key="2">
    <source>
        <dbReference type="SAM" id="MobiDB-lite"/>
    </source>
</evidence>
<dbReference type="PANTHER" id="PTHR11560">
    <property type="entry name" value="39S RIBOSOMAL PROTEIN L10, MITOCHONDRIAL"/>
    <property type="match status" value="1"/>
</dbReference>
<feature type="compositionally biased region" description="Basic residues" evidence="2">
    <location>
        <begin position="174"/>
        <end position="183"/>
    </location>
</feature>
<reference evidence="3 4" key="1">
    <citation type="journal article" date="2016" name="Mol. Biol. Evol.">
        <title>Comparative Genomics of Early-Diverging Mushroom-Forming Fungi Provides Insights into the Origins of Lignocellulose Decay Capabilities.</title>
        <authorList>
            <person name="Nagy L.G."/>
            <person name="Riley R."/>
            <person name="Tritt A."/>
            <person name="Adam C."/>
            <person name="Daum C."/>
            <person name="Floudas D."/>
            <person name="Sun H."/>
            <person name="Yadav J.S."/>
            <person name="Pangilinan J."/>
            <person name="Larsson K.H."/>
            <person name="Matsuura K."/>
            <person name="Barry K."/>
            <person name="Labutti K."/>
            <person name="Kuo R."/>
            <person name="Ohm R.A."/>
            <person name="Bhattacharya S.S."/>
            <person name="Shirouzu T."/>
            <person name="Yoshinaga Y."/>
            <person name="Martin F.M."/>
            <person name="Grigoriev I.V."/>
            <person name="Hibbett D.S."/>
        </authorList>
    </citation>
    <scope>NUCLEOTIDE SEQUENCE [LARGE SCALE GENOMIC DNA]</scope>
    <source>
        <strain evidence="3 4">HHB12029</strain>
    </source>
</reference>
<dbReference type="InterPro" id="IPR043141">
    <property type="entry name" value="Ribosomal_uL10-like_sf"/>
</dbReference>
<keyword evidence="4" id="KW-1185">Reference proteome</keyword>
<name>A0A165QV53_EXIGL</name>
<proteinExistence type="inferred from homology"/>
<dbReference type="InParanoid" id="A0A165QV53"/>
<protein>
    <recommendedName>
        <fullName evidence="5">50S ribosomal protein L10</fullName>
    </recommendedName>
</protein>
<dbReference type="Proteomes" id="UP000077266">
    <property type="component" value="Unassembled WGS sequence"/>
</dbReference>
<dbReference type="EMBL" id="KV425882">
    <property type="protein sequence ID" value="KZW04117.1"/>
    <property type="molecule type" value="Genomic_DNA"/>
</dbReference>
<gene>
    <name evidence="3" type="ORF">EXIGLDRAFT_758418</name>
</gene>
<accession>A0A165QV53</accession>
<evidence type="ECO:0000313" key="3">
    <source>
        <dbReference type="EMBL" id="KZW04117.1"/>
    </source>
</evidence>
<dbReference type="OrthoDB" id="360689at2759"/>
<sequence>MAISMDPPFIYPKKAVPRGFSERKTYLYNRYRRIIDASATGVPFLLLSHADFTANQMTKFRQEIAAAKPRGVKEPWVEDGVAPTLEVITSAIFGVALREHPIARELVGEPLAKSTQAKAGSFAVLKLPSLDPPRLSAVLRAIERFAVTYGPKVDDAAEAKKKAAAADDLSTPGRRPKRVRKRPGPKVSVLGAVIEGRVFEGDGLASVSKLPDIGQLRAQLVGLLSMPASQIVALLGEAGGARLARTLEGLKQSLEEDAGKAPTAP</sequence>
<feature type="region of interest" description="Disordered" evidence="2">
    <location>
        <begin position="164"/>
        <end position="183"/>
    </location>
</feature>
<evidence type="ECO:0008006" key="5">
    <source>
        <dbReference type="Google" id="ProtNLM"/>
    </source>
</evidence>
<dbReference type="STRING" id="1314781.A0A165QV53"/>
<dbReference type="InterPro" id="IPR047865">
    <property type="entry name" value="Ribosomal_uL10_bac_type"/>
</dbReference>
<evidence type="ECO:0000256" key="1">
    <source>
        <dbReference type="ARBA" id="ARBA00008889"/>
    </source>
</evidence>
<comment type="similarity">
    <text evidence="1">Belongs to the universal ribosomal protein uL10 family.</text>
</comment>
<dbReference type="AlphaFoldDB" id="A0A165QV53"/>